<keyword evidence="4" id="KW-0572">Peptidoglycan-anchor</keyword>
<reference evidence="9 10" key="1">
    <citation type="submission" date="2011-06" db="EMBL/GenBank/DDBJ databases">
        <title>The Genome Sequence of Collinsella tanakaei YIT 12063.</title>
        <authorList>
            <consortium name="The Broad Institute Genome Sequencing Platform"/>
            <person name="Earl A."/>
            <person name="Ward D."/>
            <person name="Feldgarden M."/>
            <person name="Gevers D."/>
            <person name="Morotomi M."/>
            <person name="Young S.K."/>
            <person name="Zeng Q."/>
            <person name="Gargeya S."/>
            <person name="Fitzgerald M."/>
            <person name="Haas B."/>
            <person name="Abouelleil A."/>
            <person name="Alvarado L."/>
            <person name="Arachchi H.M."/>
            <person name="Berlin A."/>
            <person name="Brown A."/>
            <person name="Chapman S.B."/>
            <person name="Chen Z."/>
            <person name="Dunbar C."/>
            <person name="Freedman E."/>
            <person name="Gearin G."/>
            <person name="Gellesch M."/>
            <person name="Goldberg J."/>
            <person name="Griggs A."/>
            <person name="Gujja S."/>
            <person name="Heiman D."/>
            <person name="Howarth C."/>
            <person name="Larson L."/>
            <person name="Lui A."/>
            <person name="MacDonald P.J.P."/>
            <person name="Mehta T."/>
            <person name="Montmayeur A."/>
            <person name="Murphy C."/>
            <person name="Neiman D."/>
            <person name="Pearson M."/>
            <person name="Priest M."/>
            <person name="Roberts A."/>
            <person name="Saif S."/>
            <person name="Shea T."/>
            <person name="Shenoy N."/>
            <person name="Sisk P."/>
            <person name="Stolte C."/>
            <person name="Sykes S."/>
            <person name="Wortman J."/>
            <person name="Nusbaum C."/>
            <person name="Birren B."/>
        </authorList>
    </citation>
    <scope>NUCLEOTIDE SEQUENCE [LARGE SCALE GENOMIC DNA]</scope>
    <source>
        <strain evidence="9 10">YIT 12063</strain>
    </source>
</reference>
<evidence type="ECO:0000256" key="4">
    <source>
        <dbReference type="ARBA" id="ARBA00023088"/>
    </source>
</evidence>
<keyword evidence="2" id="KW-0964">Secreted</keyword>
<keyword evidence="6" id="KW-1133">Transmembrane helix</keyword>
<evidence type="ECO:0000313" key="9">
    <source>
        <dbReference type="EMBL" id="EGX68417.1"/>
    </source>
</evidence>
<feature type="transmembrane region" description="Helical" evidence="6">
    <location>
        <begin position="501"/>
        <end position="524"/>
    </location>
</feature>
<evidence type="ECO:0000256" key="6">
    <source>
        <dbReference type="SAM" id="Phobius"/>
    </source>
</evidence>
<dbReference type="PROSITE" id="PS50847">
    <property type="entry name" value="GRAM_POS_ANCHORING"/>
    <property type="match status" value="1"/>
</dbReference>
<keyword evidence="1" id="KW-0134">Cell wall</keyword>
<feature type="compositionally biased region" description="Basic and acidic residues" evidence="5">
    <location>
        <begin position="386"/>
        <end position="456"/>
    </location>
</feature>
<dbReference type="EMBL" id="ADLS01000033">
    <property type="protein sequence ID" value="EGX68417.1"/>
    <property type="molecule type" value="Genomic_DNA"/>
</dbReference>
<dbReference type="Proteomes" id="UP000004830">
    <property type="component" value="Unassembled WGS sequence"/>
</dbReference>
<keyword evidence="3 7" id="KW-0732">Signal</keyword>
<dbReference type="HOGENOM" id="CLU_515549_0_0_11"/>
<name>G1WL94_9ACTN</name>
<dbReference type="STRING" id="742742.HMPREF9452_02107"/>
<evidence type="ECO:0000256" key="3">
    <source>
        <dbReference type="ARBA" id="ARBA00022729"/>
    </source>
</evidence>
<comment type="caution">
    <text evidence="9">The sequence shown here is derived from an EMBL/GenBank/DDBJ whole genome shotgun (WGS) entry which is preliminary data.</text>
</comment>
<evidence type="ECO:0000313" key="10">
    <source>
        <dbReference type="Proteomes" id="UP000004830"/>
    </source>
</evidence>
<dbReference type="NCBIfam" id="TIGR01167">
    <property type="entry name" value="LPXTG_anchor"/>
    <property type="match status" value="1"/>
</dbReference>
<evidence type="ECO:0000256" key="1">
    <source>
        <dbReference type="ARBA" id="ARBA00022512"/>
    </source>
</evidence>
<dbReference type="AlphaFoldDB" id="G1WL94"/>
<evidence type="ECO:0000256" key="2">
    <source>
        <dbReference type="ARBA" id="ARBA00022525"/>
    </source>
</evidence>
<feature type="region of interest" description="Disordered" evidence="5">
    <location>
        <begin position="386"/>
        <end position="493"/>
    </location>
</feature>
<evidence type="ECO:0000256" key="7">
    <source>
        <dbReference type="SAM" id="SignalP"/>
    </source>
</evidence>
<protein>
    <recommendedName>
        <fullName evidence="8">Gram-positive cocci surface proteins LPxTG domain-containing protein</fullName>
    </recommendedName>
</protein>
<sequence length="528" mass="52053">MGNGGKRKMMLAATVAALAIGVAPAIADAQPASSVVAGSVTLGGAGKAAYAKTDPAGSVALGGGEGDYNLKFQDGTLYLNHATVSCIAGEGILGDGDLRIMLNGDSSVTSQGANGIEVDGSLWIGGAGSLEVESGMDRPAHDGNDECDGIYATGDVVIDSVSVKASGLDQGEGEAKYGVGIYSEEGDVVIKGAKADVEARGGRAAEVSAGISANAGAVKIEDGTVVATAGNTDAGKGSISSGIHAAHDISVDAARLTATAGEAASSAGMGSAFGSITVAGDSVVSASSSAKEGVGISAVSASVVGGKLLASGNFEAARCPKGFTVAPDAGEVMSVATADGVRALPSDVDGLDGVKFETVGGAPYTKEGELPVDALRANVLYTTEKKPVDASRSARDEDSEKSESPAKTDGAAKDDAMKEDAAKKDAAAAEKDAAAAEKDVEGTVEKVGEDVEKALEDSEANAARKPQVAKAKDASAPSKAEAAGRKGSIASHLPQTGDANLTLPLVFAGIIGVALLGAGIALLFNKRK</sequence>
<dbReference type="InterPro" id="IPR019931">
    <property type="entry name" value="LPXTG_anchor"/>
</dbReference>
<evidence type="ECO:0000256" key="5">
    <source>
        <dbReference type="SAM" id="MobiDB-lite"/>
    </source>
</evidence>
<dbReference type="GeneID" id="62759783"/>
<organism evidence="9 10">
    <name type="scientific">Collinsella tanakaei YIT 12063</name>
    <dbReference type="NCBI Taxonomy" id="742742"/>
    <lineage>
        <taxon>Bacteria</taxon>
        <taxon>Bacillati</taxon>
        <taxon>Actinomycetota</taxon>
        <taxon>Coriobacteriia</taxon>
        <taxon>Coriobacteriales</taxon>
        <taxon>Coriobacteriaceae</taxon>
        <taxon>Collinsella</taxon>
    </lineage>
</organism>
<gene>
    <name evidence="9" type="ORF">HMPREF9452_02107</name>
</gene>
<feature type="signal peptide" evidence="7">
    <location>
        <begin position="1"/>
        <end position="27"/>
    </location>
</feature>
<dbReference type="RefSeq" id="WP_009142130.1">
    <property type="nucleotide sequence ID" value="NZ_JH126475.1"/>
</dbReference>
<dbReference type="PATRIC" id="fig|742742.3.peg.2082"/>
<feature type="chain" id="PRO_5038892065" description="Gram-positive cocci surface proteins LPxTG domain-containing protein" evidence="7">
    <location>
        <begin position="28"/>
        <end position="528"/>
    </location>
</feature>
<evidence type="ECO:0000259" key="8">
    <source>
        <dbReference type="PROSITE" id="PS50847"/>
    </source>
</evidence>
<proteinExistence type="predicted"/>
<keyword evidence="6" id="KW-0812">Transmembrane</keyword>
<keyword evidence="10" id="KW-1185">Reference proteome</keyword>
<feature type="domain" description="Gram-positive cocci surface proteins LPxTG" evidence="8">
    <location>
        <begin position="493"/>
        <end position="528"/>
    </location>
</feature>
<keyword evidence="6" id="KW-0472">Membrane</keyword>
<accession>G1WL94</accession>